<evidence type="ECO:0000256" key="2">
    <source>
        <dbReference type="ARBA" id="ARBA00008383"/>
    </source>
</evidence>
<dbReference type="InterPro" id="IPR003673">
    <property type="entry name" value="CoA-Trfase_fam_III"/>
</dbReference>
<dbReference type="FunFam" id="3.40.50.10540:FF:000004">
    <property type="entry name" value="Probable alpha-methylacyl-CoA racemase mcr"/>
    <property type="match status" value="1"/>
</dbReference>
<dbReference type="Bgee" id="ENSOCUG00000004947">
    <property type="expression patterns" value="Expressed in liver and 16 other cell types or tissues"/>
</dbReference>
<dbReference type="Proteomes" id="UP000001811">
    <property type="component" value="Chromosome 11"/>
</dbReference>
<dbReference type="EMBL" id="AAGW02030387">
    <property type="status" value="NOT_ANNOTATED_CDS"/>
    <property type="molecule type" value="Genomic_DNA"/>
</dbReference>
<reference evidence="4" key="2">
    <citation type="submission" date="2025-08" db="UniProtKB">
        <authorList>
            <consortium name="Ensembl"/>
        </authorList>
    </citation>
    <scope>IDENTIFICATION</scope>
    <source>
        <strain evidence="4">Thorbecke</strain>
    </source>
</reference>
<dbReference type="EMBL" id="AAGW02030386">
    <property type="status" value="NOT_ANNOTATED_CDS"/>
    <property type="molecule type" value="Genomic_DNA"/>
</dbReference>
<dbReference type="EMBL" id="AAGW02030388">
    <property type="status" value="NOT_ANNOTATED_CDS"/>
    <property type="molecule type" value="Genomic_DNA"/>
</dbReference>
<dbReference type="SUPFAM" id="SSF103473">
    <property type="entry name" value="MFS general substrate transporter"/>
    <property type="match status" value="1"/>
</dbReference>
<feature type="transmembrane region" description="Helical" evidence="3">
    <location>
        <begin position="274"/>
        <end position="294"/>
    </location>
</feature>
<evidence type="ECO:0000256" key="1">
    <source>
        <dbReference type="ARBA" id="ARBA00004141"/>
    </source>
</evidence>
<keyword evidence="3" id="KW-0472">Membrane</keyword>
<dbReference type="Gene3D" id="3.40.50.10540">
    <property type="entry name" value="Crotonobetainyl-coa:carnitine coa-transferase, domain 1"/>
    <property type="match status" value="1"/>
</dbReference>
<evidence type="ECO:0000313" key="4">
    <source>
        <dbReference type="Ensembl" id="ENSOCUP00000031167.1"/>
    </source>
</evidence>
<comment type="subcellular location">
    <subcellularLocation>
        <location evidence="1">Membrane</location>
        <topology evidence="1">Multi-pass membrane protein</topology>
    </subcellularLocation>
</comment>
<dbReference type="GO" id="GO:0008111">
    <property type="term" value="F:alpha-methylacyl-CoA racemase activity"/>
    <property type="evidence" value="ECO:0007669"/>
    <property type="project" value="TreeGrafter"/>
</dbReference>
<dbReference type="InterPro" id="IPR044855">
    <property type="entry name" value="CoA-Trfase_III_dom3_sf"/>
</dbReference>
<dbReference type="Ensembl" id="ENSOCUT00000044944.1">
    <property type="protein sequence ID" value="ENSOCUP00000031167.1"/>
    <property type="gene ID" value="ENSOCUG00000004947.4"/>
</dbReference>
<comment type="similarity">
    <text evidence="2">Belongs to the CoA-transferase III family.</text>
</comment>
<accession>A0A5F9CBK2</accession>
<dbReference type="AlphaFoldDB" id="A0A5F9CBK2"/>
<reference evidence="4" key="3">
    <citation type="submission" date="2025-09" db="UniProtKB">
        <authorList>
            <consortium name="Ensembl"/>
        </authorList>
    </citation>
    <scope>IDENTIFICATION</scope>
    <source>
        <strain evidence="4">Thorbecke</strain>
    </source>
</reference>
<dbReference type="Pfam" id="PF02515">
    <property type="entry name" value="CoA_transf_3"/>
    <property type="match status" value="1"/>
</dbReference>
<dbReference type="GeneTree" id="ENSGT00950000182914"/>
<dbReference type="InterPro" id="IPR050509">
    <property type="entry name" value="CoA-transferase_III"/>
</dbReference>
<dbReference type="GO" id="GO:0016020">
    <property type="term" value="C:membrane"/>
    <property type="evidence" value="ECO:0007669"/>
    <property type="project" value="UniProtKB-SubCell"/>
</dbReference>
<name>A0A5F9CBK2_RABIT</name>
<dbReference type="PANTHER" id="PTHR48228:SF5">
    <property type="entry name" value="ALPHA-METHYLACYL-COA RACEMASE"/>
    <property type="match status" value="1"/>
</dbReference>
<dbReference type="InterPro" id="IPR023606">
    <property type="entry name" value="CoA-Trfase_III_dom_1_sf"/>
</dbReference>
<keyword evidence="3" id="KW-1133">Transmembrane helix</keyword>
<dbReference type="Gene3D" id="3.30.1540.10">
    <property type="entry name" value="formyl-coa transferase, domain 3"/>
    <property type="match status" value="1"/>
</dbReference>
<keyword evidence="3" id="KW-0812">Transmembrane</keyword>
<evidence type="ECO:0000313" key="5">
    <source>
        <dbReference type="Proteomes" id="UP000001811"/>
    </source>
</evidence>
<reference evidence="4 5" key="1">
    <citation type="journal article" date="2011" name="Nature">
        <title>A high-resolution map of human evolutionary constraint using 29 mammals.</title>
        <authorList>
            <person name="Lindblad-Toh K."/>
            <person name="Garber M."/>
            <person name="Zuk O."/>
            <person name="Lin M.F."/>
            <person name="Parker B.J."/>
            <person name="Washietl S."/>
            <person name="Kheradpour P."/>
            <person name="Ernst J."/>
            <person name="Jordan G."/>
            <person name="Mauceli E."/>
            <person name="Ward L.D."/>
            <person name="Lowe C.B."/>
            <person name="Holloway A.K."/>
            <person name="Clamp M."/>
            <person name="Gnerre S."/>
            <person name="Alfoldi J."/>
            <person name="Beal K."/>
            <person name="Chang J."/>
            <person name="Clawson H."/>
            <person name="Cuff J."/>
            <person name="Di Palma F."/>
            <person name="Fitzgerald S."/>
            <person name="Flicek P."/>
            <person name="Guttman M."/>
            <person name="Hubisz M.J."/>
            <person name="Jaffe D.B."/>
            <person name="Jungreis I."/>
            <person name="Kent W.J."/>
            <person name="Kostka D."/>
            <person name="Lara M."/>
            <person name="Martins A.L."/>
            <person name="Massingham T."/>
            <person name="Moltke I."/>
            <person name="Raney B.J."/>
            <person name="Rasmussen M.D."/>
            <person name="Robinson J."/>
            <person name="Stark A."/>
            <person name="Vilella A.J."/>
            <person name="Wen J."/>
            <person name="Xie X."/>
            <person name="Zody M.C."/>
            <person name="Baldwin J."/>
            <person name="Bloom T."/>
            <person name="Chin C.W."/>
            <person name="Heiman D."/>
            <person name="Nicol R."/>
            <person name="Nusbaum C."/>
            <person name="Young S."/>
            <person name="Wilkinson J."/>
            <person name="Worley K.C."/>
            <person name="Kovar C.L."/>
            <person name="Muzny D.M."/>
            <person name="Gibbs R.A."/>
            <person name="Cree A."/>
            <person name="Dihn H.H."/>
            <person name="Fowler G."/>
            <person name="Jhangiani S."/>
            <person name="Joshi V."/>
            <person name="Lee S."/>
            <person name="Lewis L.R."/>
            <person name="Nazareth L.V."/>
            <person name="Okwuonu G."/>
            <person name="Santibanez J."/>
            <person name="Warren W.C."/>
            <person name="Mardis E.R."/>
            <person name="Weinstock G.M."/>
            <person name="Wilson R.K."/>
            <person name="Delehaunty K."/>
            <person name="Dooling D."/>
            <person name="Fronik C."/>
            <person name="Fulton L."/>
            <person name="Fulton B."/>
            <person name="Graves T."/>
            <person name="Minx P."/>
            <person name="Sodergren E."/>
            <person name="Birney E."/>
            <person name="Margulies E.H."/>
            <person name="Herrero J."/>
            <person name="Green E.D."/>
            <person name="Haussler D."/>
            <person name="Siepel A."/>
            <person name="Goldman N."/>
            <person name="Pollard K.S."/>
            <person name="Pedersen J.S."/>
            <person name="Lander E.S."/>
            <person name="Kellis M."/>
        </authorList>
    </citation>
    <scope>NUCLEOTIDE SEQUENCE [LARGE SCALE GENOMIC DNA]</scope>
    <source>
        <strain evidence="4 5">Thorbecke inbred</strain>
    </source>
</reference>
<protein>
    <submittedName>
        <fullName evidence="4">Solute carrier family 45 member 2</fullName>
    </submittedName>
</protein>
<dbReference type="PANTHER" id="PTHR48228">
    <property type="entry name" value="SUCCINYL-COA--D-CITRAMALATE COA-TRANSFERASE"/>
    <property type="match status" value="1"/>
</dbReference>
<feature type="transmembrane region" description="Helical" evidence="3">
    <location>
        <begin position="243"/>
        <end position="262"/>
    </location>
</feature>
<gene>
    <name evidence="4" type="primary">SLC45A2</name>
</gene>
<evidence type="ECO:0000256" key="3">
    <source>
        <dbReference type="SAM" id="Phobius"/>
    </source>
</evidence>
<dbReference type="GO" id="GO:0008206">
    <property type="term" value="P:bile acid metabolic process"/>
    <property type="evidence" value="ECO:0007669"/>
    <property type="project" value="TreeGrafter"/>
</dbReference>
<dbReference type="SUPFAM" id="SSF89796">
    <property type="entry name" value="CoA-transferase family III (CaiB/BaiF)"/>
    <property type="match status" value="1"/>
</dbReference>
<proteinExistence type="inferred from homology"/>
<dbReference type="GO" id="GO:0005739">
    <property type="term" value="C:mitochondrion"/>
    <property type="evidence" value="ECO:0007669"/>
    <property type="project" value="TreeGrafter"/>
</dbReference>
<keyword evidence="5" id="KW-1185">Reference proteome</keyword>
<feature type="transmembrane region" description="Helical" evidence="3">
    <location>
        <begin position="376"/>
        <end position="397"/>
    </location>
</feature>
<feature type="transmembrane region" description="Helical" evidence="3">
    <location>
        <begin position="149"/>
        <end position="169"/>
    </location>
</feature>
<sequence>MALRGICVLELAGLAPAPFCGMILADFGAQVVRVDRPGSSGDVSRLSRGKRSLVLDLQRPQGVSVLRRLCARADVLLEPFRCGVMEKLNLGPEILQQENPRLIYARLSGFGQSGRFSRVAGHDINYLALSGILSKLGNSDKNPYAPLNLLADFGGGGLLCALGIVMALFERTRSGKGQIIDANMVEGTAYLSSFVWKTQKSGLWEQPRGQNLLDGGAPFYTTYRTADGEFMAVGAIEPQFYQLLIKGFGGALGYLLGAMDWAHLGMGRMLGTEFQVMFFFSALVLTLCFIIHLCSISETPLRDVAEAVPPQPAPQGPPLPSEALYDYGSIEKVKNGYGNPELAVQGGKNKNPAPQTRRTMTMKSLLRALVSMPAHYRCLCISHLIGWTAFLSNMLFFTDFMGQVMNLCVCPH</sequence>
<dbReference type="InterPro" id="IPR036259">
    <property type="entry name" value="MFS_trans_sf"/>
</dbReference>
<organism evidence="4 5">
    <name type="scientific">Oryctolagus cuniculus</name>
    <name type="common">Rabbit</name>
    <dbReference type="NCBI Taxonomy" id="9986"/>
    <lineage>
        <taxon>Eukaryota</taxon>
        <taxon>Metazoa</taxon>
        <taxon>Chordata</taxon>
        <taxon>Craniata</taxon>
        <taxon>Vertebrata</taxon>
        <taxon>Euteleostomi</taxon>
        <taxon>Mammalia</taxon>
        <taxon>Eutheria</taxon>
        <taxon>Euarchontoglires</taxon>
        <taxon>Glires</taxon>
        <taxon>Lagomorpha</taxon>
        <taxon>Leporidae</taxon>
        <taxon>Oryctolagus</taxon>
    </lineage>
</organism>